<dbReference type="GO" id="GO:0015889">
    <property type="term" value="P:cobalamin transport"/>
    <property type="evidence" value="ECO:0007669"/>
    <property type="project" value="TreeGrafter"/>
</dbReference>
<feature type="signal peptide" evidence="12">
    <location>
        <begin position="1"/>
        <end position="17"/>
    </location>
</feature>
<evidence type="ECO:0000256" key="6">
    <source>
        <dbReference type="ARBA" id="ARBA00023065"/>
    </source>
</evidence>
<comment type="subcellular location">
    <subcellularLocation>
        <location evidence="1 10">Cell outer membrane</location>
        <topology evidence="1 10">Multi-pass membrane protein</topology>
    </subcellularLocation>
</comment>
<evidence type="ECO:0000259" key="13">
    <source>
        <dbReference type="Pfam" id="PF00593"/>
    </source>
</evidence>
<reference evidence="15 16" key="1">
    <citation type="submission" date="2018-07" db="EMBL/GenBank/DDBJ databases">
        <title>Marsedoiliclastica nanhaica gen. nov. sp. nov., a novel marine hydrocarbonoclastic bacterium isolated from an in-situ enriched hydrocarbon-degrading consortium in deep-sea sediment.</title>
        <authorList>
            <person name="Dong C."/>
            <person name="Ma T."/>
            <person name="Liu R."/>
            <person name="Shao Z."/>
        </authorList>
    </citation>
    <scope>NUCLEOTIDE SEQUENCE [LARGE SCALE GENOMIC DNA]</scope>
    <source>
        <strain evidence="16">soil36-7</strain>
    </source>
</reference>
<keyword evidence="8 10" id="KW-0472">Membrane</keyword>
<evidence type="ECO:0000256" key="2">
    <source>
        <dbReference type="ARBA" id="ARBA00022448"/>
    </source>
</evidence>
<evidence type="ECO:0000256" key="11">
    <source>
        <dbReference type="RuleBase" id="RU003357"/>
    </source>
</evidence>
<dbReference type="InterPro" id="IPR039426">
    <property type="entry name" value="TonB-dep_rcpt-like"/>
</dbReference>
<evidence type="ECO:0000256" key="1">
    <source>
        <dbReference type="ARBA" id="ARBA00004571"/>
    </source>
</evidence>
<name>A0A4P7XM33_9ALTE</name>
<feature type="domain" description="TonB-dependent receptor plug" evidence="14">
    <location>
        <begin position="62"/>
        <end position="167"/>
    </location>
</feature>
<evidence type="ECO:0000256" key="12">
    <source>
        <dbReference type="SAM" id="SignalP"/>
    </source>
</evidence>
<gene>
    <name evidence="15" type="ORF">soil367_14625</name>
</gene>
<keyword evidence="2 10" id="KW-0813">Transport</keyword>
<dbReference type="GO" id="GO:0009279">
    <property type="term" value="C:cell outer membrane"/>
    <property type="evidence" value="ECO:0007669"/>
    <property type="project" value="UniProtKB-SubCell"/>
</dbReference>
<evidence type="ECO:0000256" key="3">
    <source>
        <dbReference type="ARBA" id="ARBA00022452"/>
    </source>
</evidence>
<keyword evidence="5 12" id="KW-0732">Signal</keyword>
<comment type="similarity">
    <text evidence="10 11">Belongs to the TonB-dependent receptor family.</text>
</comment>
<keyword evidence="3 10" id="KW-1134">Transmembrane beta strand</keyword>
<keyword evidence="7 11" id="KW-0798">TonB box</keyword>
<feature type="domain" description="TonB-dependent receptor-like beta-barrel" evidence="13">
    <location>
        <begin position="188"/>
        <end position="588"/>
    </location>
</feature>
<evidence type="ECO:0000256" key="5">
    <source>
        <dbReference type="ARBA" id="ARBA00022729"/>
    </source>
</evidence>
<dbReference type="GO" id="GO:0006811">
    <property type="term" value="P:monoatomic ion transport"/>
    <property type="evidence" value="ECO:0007669"/>
    <property type="project" value="UniProtKB-KW"/>
</dbReference>
<dbReference type="KEGG" id="hmi:soil367_14625"/>
<sequence>MKVQCLPVVVLSGSLFALVPGLAYSQTAPATSAAAENQATDDSILELDPLVVTPTLGVQTQSQSLASVSVIDQETLRRQDPNSVTDVIRAQPGVDVTGNGSYGKTTSVMIRGISNKATLMLIDGIRLRSATSGGAAWQHLEPRMFERMEIVRGPRGSLYGADAMGGVVQLFTVDGDEEGFNPRASVGTGSFNTQRYSAGLSGIRNGTRFSIAGSHLNTDGAAIREGGSDKGYDNTTGLAKLSHRFDNGIQTGLLALRAEGNTEYNTGDMDYVQQVAGVYGEAPLAENWRSRLTVSEARDESEDFPDASADSSQFDTRTRTVRWDNNAIFGDHELAAGAEYMDDNVSGTTAYSESSRWNRAFFVQGLLDFSPFSLQPSLRYDDNEAFGGETTGSLALGYKLDDHHTLRTSYGTAYRAPTFNDLYYPTGGNPDLNAESSETLEVGARGQYQAFFWDFAVFRTEVDDLIDWAPTPSGLYSPQNIARARIQGAELAAGAELARWDLAAALTFLDPEDRETGNDLERRATQSLRLDADRQLGEWELGGSWTLQNHRYNDAENEKRLAGFGLLDLRATWTFAPLWSARLTVENVTDKQYETAANYINAGRAAFVSVNFGR</sequence>
<accession>A0A4P7XM33</accession>
<dbReference type="Gene3D" id="2.170.130.10">
    <property type="entry name" value="TonB-dependent receptor, plug domain"/>
    <property type="match status" value="1"/>
</dbReference>
<proteinExistence type="inferred from homology"/>
<keyword evidence="4 10" id="KW-0812">Transmembrane</keyword>
<evidence type="ECO:0000313" key="15">
    <source>
        <dbReference type="EMBL" id="QCF27067.1"/>
    </source>
</evidence>
<dbReference type="InterPro" id="IPR037066">
    <property type="entry name" value="Plug_dom_sf"/>
</dbReference>
<dbReference type="InterPro" id="IPR012910">
    <property type="entry name" value="Plug_dom"/>
</dbReference>
<organism evidence="15 16">
    <name type="scientific">Hydrocarboniclastica marina</name>
    <dbReference type="NCBI Taxonomy" id="2259620"/>
    <lineage>
        <taxon>Bacteria</taxon>
        <taxon>Pseudomonadati</taxon>
        <taxon>Pseudomonadota</taxon>
        <taxon>Gammaproteobacteria</taxon>
        <taxon>Alteromonadales</taxon>
        <taxon>Alteromonadaceae</taxon>
        <taxon>Hydrocarboniclastica</taxon>
    </lineage>
</organism>
<feature type="chain" id="PRO_5020626685" evidence="12">
    <location>
        <begin position="18"/>
        <end position="614"/>
    </location>
</feature>
<dbReference type="PROSITE" id="PS52016">
    <property type="entry name" value="TONB_DEPENDENT_REC_3"/>
    <property type="match status" value="1"/>
</dbReference>
<evidence type="ECO:0000259" key="14">
    <source>
        <dbReference type="Pfam" id="PF07715"/>
    </source>
</evidence>
<keyword evidence="9 10" id="KW-0998">Cell outer membrane</keyword>
<evidence type="ECO:0000256" key="8">
    <source>
        <dbReference type="ARBA" id="ARBA00023136"/>
    </source>
</evidence>
<dbReference type="AlphaFoldDB" id="A0A4P7XM33"/>
<keyword evidence="15" id="KW-0675">Receptor</keyword>
<dbReference type="Gene3D" id="2.40.170.20">
    <property type="entry name" value="TonB-dependent receptor, beta-barrel domain"/>
    <property type="match status" value="1"/>
</dbReference>
<evidence type="ECO:0000256" key="7">
    <source>
        <dbReference type="ARBA" id="ARBA00023077"/>
    </source>
</evidence>
<dbReference type="InterPro" id="IPR000531">
    <property type="entry name" value="Beta-barrel_TonB"/>
</dbReference>
<keyword evidence="6" id="KW-0406">Ion transport</keyword>
<dbReference type="Pfam" id="PF07715">
    <property type="entry name" value="Plug"/>
    <property type="match status" value="1"/>
</dbReference>
<dbReference type="SUPFAM" id="SSF56935">
    <property type="entry name" value="Porins"/>
    <property type="match status" value="1"/>
</dbReference>
<dbReference type="Pfam" id="PF00593">
    <property type="entry name" value="TonB_dep_Rec_b-barrel"/>
    <property type="match status" value="1"/>
</dbReference>
<dbReference type="PANTHER" id="PTHR30069:SF53">
    <property type="entry name" value="COLICIN I RECEPTOR-RELATED"/>
    <property type="match status" value="1"/>
</dbReference>
<evidence type="ECO:0000256" key="10">
    <source>
        <dbReference type="PROSITE-ProRule" id="PRU01360"/>
    </source>
</evidence>
<keyword evidence="16" id="KW-1185">Reference proteome</keyword>
<dbReference type="EMBL" id="CP031093">
    <property type="protein sequence ID" value="QCF27067.1"/>
    <property type="molecule type" value="Genomic_DNA"/>
</dbReference>
<evidence type="ECO:0000256" key="9">
    <source>
        <dbReference type="ARBA" id="ARBA00023237"/>
    </source>
</evidence>
<dbReference type="Proteomes" id="UP000298049">
    <property type="component" value="Chromosome"/>
</dbReference>
<dbReference type="OrthoDB" id="9764669at2"/>
<dbReference type="PANTHER" id="PTHR30069">
    <property type="entry name" value="TONB-DEPENDENT OUTER MEMBRANE RECEPTOR"/>
    <property type="match status" value="1"/>
</dbReference>
<dbReference type="CDD" id="cd01347">
    <property type="entry name" value="ligand_gated_channel"/>
    <property type="match status" value="1"/>
</dbReference>
<evidence type="ECO:0000256" key="4">
    <source>
        <dbReference type="ARBA" id="ARBA00022692"/>
    </source>
</evidence>
<dbReference type="InterPro" id="IPR036942">
    <property type="entry name" value="Beta-barrel_TonB_sf"/>
</dbReference>
<evidence type="ECO:0000313" key="16">
    <source>
        <dbReference type="Proteomes" id="UP000298049"/>
    </source>
</evidence>
<protein>
    <submittedName>
        <fullName evidence="15">TonB-dependent receptor</fullName>
    </submittedName>
</protein>